<dbReference type="GO" id="GO:0008781">
    <property type="term" value="F:N-acylneuraminate cytidylyltransferase activity"/>
    <property type="evidence" value="ECO:0007669"/>
    <property type="project" value="TreeGrafter"/>
</dbReference>
<dbReference type="InterPro" id="IPR050793">
    <property type="entry name" value="CMP-NeuNAc_synthase"/>
</dbReference>
<dbReference type="Pfam" id="PF02348">
    <property type="entry name" value="CTP_transf_3"/>
    <property type="match status" value="1"/>
</dbReference>
<dbReference type="PANTHER" id="PTHR21485:SF6">
    <property type="entry name" value="N-ACYLNEURAMINATE CYTIDYLYLTRANSFERASE-RELATED"/>
    <property type="match status" value="1"/>
</dbReference>
<evidence type="ECO:0008006" key="2">
    <source>
        <dbReference type="Google" id="ProtNLM"/>
    </source>
</evidence>
<dbReference type="Gene3D" id="3.90.550.10">
    <property type="entry name" value="Spore Coat Polysaccharide Biosynthesis Protein SpsA, Chain A"/>
    <property type="match status" value="1"/>
</dbReference>
<dbReference type="PANTHER" id="PTHR21485">
    <property type="entry name" value="HAD SUPERFAMILY MEMBERS CMAS AND KDSC"/>
    <property type="match status" value="1"/>
</dbReference>
<dbReference type="CDD" id="cd02513">
    <property type="entry name" value="CMP-NeuAc_Synthase"/>
    <property type="match status" value="1"/>
</dbReference>
<organism evidence="1">
    <name type="scientific">marine metagenome</name>
    <dbReference type="NCBI Taxonomy" id="408172"/>
    <lineage>
        <taxon>unclassified sequences</taxon>
        <taxon>metagenomes</taxon>
        <taxon>ecological metagenomes</taxon>
    </lineage>
</organism>
<sequence>MSDIVAIIPARSGSRGISDKNIRLLRGHPLIAYSIRAAILTPTIDRVIVSTDSKEYAAIARKYGGEAPFLRPKDISGDNSTDLEFVDHALVWLDQNEGIIPKLIVHLRPTTPLRDPRIVEKAISTICNDIPATALRSIHEMSNPAYKCFELVDNYLACICNQSTDIEPTTLPRQRFPTTYEPNGYVDILKTDFLMSRKKIHGHRVIGFQTPRVADIDTPADFDYLAYQISRNPEFLHNFFS</sequence>
<dbReference type="EMBL" id="UINC01017653">
    <property type="protein sequence ID" value="SVA73457.1"/>
    <property type="molecule type" value="Genomic_DNA"/>
</dbReference>
<proteinExistence type="predicted"/>
<dbReference type="AlphaFoldDB" id="A0A381YAK2"/>
<name>A0A381YAK2_9ZZZZ</name>
<accession>A0A381YAK2</accession>
<dbReference type="InterPro" id="IPR029044">
    <property type="entry name" value="Nucleotide-diphossugar_trans"/>
</dbReference>
<dbReference type="SUPFAM" id="SSF53448">
    <property type="entry name" value="Nucleotide-diphospho-sugar transferases"/>
    <property type="match status" value="1"/>
</dbReference>
<evidence type="ECO:0000313" key="1">
    <source>
        <dbReference type="EMBL" id="SVA73457.1"/>
    </source>
</evidence>
<gene>
    <name evidence="1" type="ORF">METZ01_LOCUS126311</name>
</gene>
<protein>
    <recommendedName>
        <fullName evidence="2">Cytidylyltransferase</fullName>
    </recommendedName>
</protein>
<reference evidence="1" key="1">
    <citation type="submission" date="2018-05" db="EMBL/GenBank/DDBJ databases">
        <authorList>
            <person name="Lanie J.A."/>
            <person name="Ng W.-L."/>
            <person name="Kazmierczak K.M."/>
            <person name="Andrzejewski T.M."/>
            <person name="Davidsen T.M."/>
            <person name="Wayne K.J."/>
            <person name="Tettelin H."/>
            <person name="Glass J.I."/>
            <person name="Rusch D."/>
            <person name="Podicherti R."/>
            <person name="Tsui H.-C.T."/>
            <person name="Winkler M.E."/>
        </authorList>
    </citation>
    <scope>NUCLEOTIDE SEQUENCE</scope>
</reference>
<dbReference type="InterPro" id="IPR003329">
    <property type="entry name" value="Cytidylyl_trans"/>
</dbReference>